<evidence type="ECO:0000313" key="2">
    <source>
        <dbReference type="EMBL" id="CAB3996547.1"/>
    </source>
</evidence>
<evidence type="ECO:0000313" key="3">
    <source>
        <dbReference type="Proteomes" id="UP001152795"/>
    </source>
</evidence>
<sequence>MSTTKPEKRSSLPPLVIRCPDPTQIRYQVDEFKQSKMKSIPYEKLNFSIYKQSANMVALCTCEERILSWIRALYFRYFLGLENSDIIKTRWEEQECDDEASKCVKIILNLSFRKKSIHENLVTITIYTTLGRIHVQGNGRFLQEWGNKEFKSLLTMINATDNIDQCNSTHNLQNYIDDMMNLKDIVKLSDLSTETNYVSSNNTINVEVNKIPATPKQPAILTEPVNQAESPREKTFSFVKSNLAHLESDFIDFKQTMSKSLEQKNEELKILQDKLIMMESKETNMQQIIGDLTLKQYAQDEEIKKLKSHTKNQQHEYRNLQKKLNNLSERIKTNDPSTSTELTSLSPP</sequence>
<dbReference type="EMBL" id="CACRXK020002893">
    <property type="protein sequence ID" value="CAB3996547.1"/>
    <property type="molecule type" value="Genomic_DNA"/>
</dbReference>
<organism evidence="2 3">
    <name type="scientific">Paramuricea clavata</name>
    <name type="common">Red gorgonian</name>
    <name type="synonym">Violescent sea-whip</name>
    <dbReference type="NCBI Taxonomy" id="317549"/>
    <lineage>
        <taxon>Eukaryota</taxon>
        <taxon>Metazoa</taxon>
        <taxon>Cnidaria</taxon>
        <taxon>Anthozoa</taxon>
        <taxon>Octocorallia</taxon>
        <taxon>Malacalcyonacea</taxon>
        <taxon>Plexauridae</taxon>
        <taxon>Paramuricea</taxon>
    </lineage>
</organism>
<protein>
    <submittedName>
        <fullName evidence="2">Uncharacterized protein</fullName>
    </submittedName>
</protein>
<dbReference type="Proteomes" id="UP001152795">
    <property type="component" value="Unassembled WGS sequence"/>
</dbReference>
<dbReference type="OrthoDB" id="6015928at2759"/>
<proteinExistence type="predicted"/>
<gene>
    <name evidence="2" type="ORF">PACLA_8A025020</name>
</gene>
<reference evidence="2" key="1">
    <citation type="submission" date="2020-04" db="EMBL/GenBank/DDBJ databases">
        <authorList>
            <person name="Alioto T."/>
            <person name="Alioto T."/>
            <person name="Gomez Garrido J."/>
        </authorList>
    </citation>
    <scope>NUCLEOTIDE SEQUENCE</scope>
    <source>
        <strain evidence="2">A484AB</strain>
    </source>
</reference>
<accession>A0A6S7HRZ1</accession>
<dbReference type="AlphaFoldDB" id="A0A6S7HRZ1"/>
<feature type="region of interest" description="Disordered" evidence="1">
    <location>
        <begin position="327"/>
        <end position="348"/>
    </location>
</feature>
<keyword evidence="3" id="KW-1185">Reference proteome</keyword>
<feature type="compositionally biased region" description="Low complexity" evidence="1">
    <location>
        <begin position="336"/>
        <end position="348"/>
    </location>
</feature>
<evidence type="ECO:0000256" key="1">
    <source>
        <dbReference type="SAM" id="MobiDB-lite"/>
    </source>
</evidence>
<comment type="caution">
    <text evidence="2">The sequence shown here is derived from an EMBL/GenBank/DDBJ whole genome shotgun (WGS) entry which is preliminary data.</text>
</comment>
<name>A0A6S7HRZ1_PARCT</name>